<dbReference type="NCBIfam" id="TIGR00711">
    <property type="entry name" value="efflux_EmrB"/>
    <property type="match status" value="1"/>
</dbReference>
<dbReference type="PATRIC" id="fig|1423759.3.peg.754"/>
<dbReference type="Pfam" id="PF07690">
    <property type="entry name" value="MFS_1"/>
    <property type="match status" value="1"/>
</dbReference>
<feature type="transmembrane region" description="Helical" evidence="8">
    <location>
        <begin position="402"/>
        <end position="422"/>
    </location>
</feature>
<dbReference type="InterPro" id="IPR036259">
    <property type="entry name" value="MFS_trans_sf"/>
</dbReference>
<proteinExistence type="inferred from homology"/>
<evidence type="ECO:0000256" key="5">
    <source>
        <dbReference type="ARBA" id="ARBA00022692"/>
    </source>
</evidence>
<evidence type="ECO:0000256" key="2">
    <source>
        <dbReference type="ARBA" id="ARBA00008537"/>
    </source>
</evidence>
<comment type="similarity">
    <text evidence="2">Belongs to the major facilitator superfamily. EmrB family.</text>
</comment>
<keyword evidence="6 8" id="KW-1133">Transmembrane helix</keyword>
<evidence type="ECO:0000259" key="9">
    <source>
        <dbReference type="PROSITE" id="PS50850"/>
    </source>
</evidence>
<evidence type="ECO:0000256" key="7">
    <source>
        <dbReference type="ARBA" id="ARBA00023136"/>
    </source>
</evidence>
<keyword evidence="5 8" id="KW-0812">Transmembrane</keyword>
<keyword evidence="7 8" id="KW-0472">Membrane</keyword>
<feature type="transmembrane region" description="Helical" evidence="8">
    <location>
        <begin position="269"/>
        <end position="294"/>
    </location>
</feature>
<feature type="transmembrane region" description="Helical" evidence="8">
    <location>
        <begin position="228"/>
        <end position="249"/>
    </location>
</feature>
<feature type="transmembrane region" description="Helical" evidence="8">
    <location>
        <begin position="306"/>
        <end position="327"/>
    </location>
</feature>
<dbReference type="InterPro" id="IPR004638">
    <property type="entry name" value="EmrB-like"/>
</dbReference>
<dbReference type="AlphaFoldDB" id="A0A0R1MEP8"/>
<dbReference type="GeneID" id="98310109"/>
<keyword evidence="11" id="KW-1185">Reference proteome</keyword>
<dbReference type="GO" id="GO:0022857">
    <property type="term" value="F:transmembrane transporter activity"/>
    <property type="evidence" value="ECO:0007669"/>
    <property type="project" value="InterPro"/>
</dbReference>
<feature type="transmembrane region" description="Helical" evidence="8">
    <location>
        <begin position="334"/>
        <end position="353"/>
    </location>
</feature>
<evidence type="ECO:0000256" key="8">
    <source>
        <dbReference type="SAM" id="Phobius"/>
    </source>
</evidence>
<comment type="subcellular location">
    <subcellularLocation>
        <location evidence="1">Cell membrane</location>
        <topology evidence="1">Multi-pass membrane protein</topology>
    </subcellularLocation>
</comment>
<evidence type="ECO:0000256" key="1">
    <source>
        <dbReference type="ARBA" id="ARBA00004651"/>
    </source>
</evidence>
<evidence type="ECO:0000313" key="11">
    <source>
        <dbReference type="Proteomes" id="UP000051448"/>
    </source>
</evidence>
<name>A0A0R1MEP8_9LACO</name>
<dbReference type="PROSITE" id="PS50850">
    <property type="entry name" value="MFS"/>
    <property type="match status" value="1"/>
</dbReference>
<dbReference type="InterPro" id="IPR011701">
    <property type="entry name" value="MFS"/>
</dbReference>
<dbReference type="Gene3D" id="1.20.1720.10">
    <property type="entry name" value="Multidrug resistance protein D"/>
    <property type="match status" value="1"/>
</dbReference>
<feature type="transmembrane region" description="Helical" evidence="8">
    <location>
        <begin position="167"/>
        <end position="189"/>
    </location>
</feature>
<dbReference type="Gene3D" id="1.20.1250.20">
    <property type="entry name" value="MFS general substrate transporter like domains"/>
    <property type="match status" value="1"/>
</dbReference>
<dbReference type="SUPFAM" id="SSF103473">
    <property type="entry name" value="MFS general substrate transporter"/>
    <property type="match status" value="1"/>
</dbReference>
<dbReference type="PRINTS" id="PR01036">
    <property type="entry name" value="TCRTETB"/>
</dbReference>
<evidence type="ECO:0000256" key="6">
    <source>
        <dbReference type="ARBA" id="ARBA00022989"/>
    </source>
</evidence>
<dbReference type="PANTHER" id="PTHR42718:SF9">
    <property type="entry name" value="MAJOR FACILITATOR SUPERFAMILY MULTIDRUG TRANSPORTER MFSC"/>
    <property type="match status" value="1"/>
</dbReference>
<organism evidence="10 11">
    <name type="scientific">Liquorilactobacillus hordei DSM 19519</name>
    <dbReference type="NCBI Taxonomy" id="1423759"/>
    <lineage>
        <taxon>Bacteria</taxon>
        <taxon>Bacillati</taxon>
        <taxon>Bacillota</taxon>
        <taxon>Bacilli</taxon>
        <taxon>Lactobacillales</taxon>
        <taxon>Lactobacillaceae</taxon>
        <taxon>Liquorilactobacillus</taxon>
    </lineage>
</organism>
<dbReference type="PANTHER" id="PTHR42718">
    <property type="entry name" value="MAJOR FACILITATOR SUPERFAMILY MULTIDRUG TRANSPORTER MFSC"/>
    <property type="match status" value="1"/>
</dbReference>
<feature type="transmembrane region" description="Helical" evidence="8">
    <location>
        <begin position="201"/>
        <end position="222"/>
    </location>
</feature>
<comment type="caution">
    <text evidence="10">The sequence shown here is derived from an EMBL/GenBank/DDBJ whole genome shotgun (WGS) entry which is preliminary data.</text>
</comment>
<evidence type="ECO:0000313" key="10">
    <source>
        <dbReference type="EMBL" id="KRL06492.1"/>
    </source>
</evidence>
<protein>
    <submittedName>
        <fullName evidence="10">Major facilitator superfamily permease</fullName>
    </submittedName>
</protein>
<feature type="transmembrane region" description="Helical" evidence="8">
    <location>
        <begin position="140"/>
        <end position="161"/>
    </location>
</feature>
<dbReference type="EMBL" id="AZDX01000020">
    <property type="protein sequence ID" value="KRL06492.1"/>
    <property type="molecule type" value="Genomic_DNA"/>
</dbReference>
<keyword evidence="3" id="KW-0813">Transport</keyword>
<dbReference type="RefSeq" id="WP_057869721.1">
    <property type="nucleotide sequence ID" value="NZ_AZDX01000020.1"/>
</dbReference>
<dbReference type="GO" id="GO:0005886">
    <property type="term" value="C:plasma membrane"/>
    <property type="evidence" value="ECO:0007669"/>
    <property type="project" value="UniProtKB-SubCell"/>
</dbReference>
<reference evidence="10 11" key="1">
    <citation type="journal article" date="2015" name="Genome Announc.">
        <title>Expanding the biotechnology potential of lactobacilli through comparative genomics of 213 strains and associated genera.</title>
        <authorList>
            <person name="Sun Z."/>
            <person name="Harris H.M."/>
            <person name="McCann A."/>
            <person name="Guo C."/>
            <person name="Argimon S."/>
            <person name="Zhang W."/>
            <person name="Yang X."/>
            <person name="Jeffery I.B."/>
            <person name="Cooney J.C."/>
            <person name="Kagawa T.F."/>
            <person name="Liu W."/>
            <person name="Song Y."/>
            <person name="Salvetti E."/>
            <person name="Wrobel A."/>
            <person name="Rasinkangas P."/>
            <person name="Parkhill J."/>
            <person name="Rea M.C."/>
            <person name="O'Sullivan O."/>
            <person name="Ritari J."/>
            <person name="Douillard F.P."/>
            <person name="Paul Ross R."/>
            <person name="Yang R."/>
            <person name="Briner A.E."/>
            <person name="Felis G.E."/>
            <person name="de Vos W.M."/>
            <person name="Barrangou R."/>
            <person name="Klaenhammer T.R."/>
            <person name="Caufield P.W."/>
            <person name="Cui Y."/>
            <person name="Zhang H."/>
            <person name="O'Toole P.W."/>
        </authorList>
    </citation>
    <scope>NUCLEOTIDE SEQUENCE [LARGE SCALE GENOMIC DNA]</scope>
    <source>
        <strain evidence="10 11">DSM 19519</strain>
    </source>
</reference>
<sequence length="475" mass="52255">MENEDNKVRQNIWLIIAAVGMFTFMSTLDSSIINIALPVISKDLAVPMNKATWTVSIYLIFISGLLTFFGGLGDQIGKIKVFKIGTYVFTIGSLLAGINAGLWFLLFARIVQALGAAMTMSNSFGIITGMAPLKMRARAMALNAMFVSLGTITGPGLGGLILEHFKWSYIFWVNVPVGIIAIIIGMKVLPQEVRTTKKINFDYLGIISLFLTISIFFLGVNIGQEQGFLEVIPLGLFVGSLILLVYFVVHELHTDKPLLDLTIFKSSLFTISLIAAFLIFTSNFFINVLLPFYFENLRGASSGTSGIYMMIWPVTMLIGTPIAGYIADKFDQEYVTLFGLTVLALSFFGWRVVNEGSSLLFVGMLLILGGVGMSFFQTPNNALIMTNVPRAKLGVAGAMNALARNLGMISGTSLVTTILYFAMSQKIGYTITSYPTHDSSVFVYGMHIAFTSATYIISFTWLLTLYRVWMKVKKN</sequence>
<dbReference type="Proteomes" id="UP000051448">
    <property type="component" value="Unassembled WGS sequence"/>
</dbReference>
<evidence type="ECO:0000256" key="3">
    <source>
        <dbReference type="ARBA" id="ARBA00022448"/>
    </source>
</evidence>
<feature type="transmembrane region" description="Helical" evidence="8">
    <location>
        <begin position="359"/>
        <end position="376"/>
    </location>
</feature>
<feature type="domain" description="Major facilitator superfamily (MFS) profile" evidence="9">
    <location>
        <begin position="15"/>
        <end position="475"/>
    </location>
</feature>
<feature type="transmembrane region" description="Helical" evidence="8">
    <location>
        <begin position="442"/>
        <end position="466"/>
    </location>
</feature>
<gene>
    <name evidence="10" type="ORF">FC92_GL000714</name>
</gene>
<dbReference type="CDD" id="cd17321">
    <property type="entry name" value="MFS_MMR_MDR_like"/>
    <property type="match status" value="1"/>
</dbReference>
<dbReference type="OrthoDB" id="102502at2"/>
<dbReference type="InterPro" id="IPR020846">
    <property type="entry name" value="MFS_dom"/>
</dbReference>
<feature type="transmembrane region" description="Helical" evidence="8">
    <location>
        <begin position="84"/>
        <end position="107"/>
    </location>
</feature>
<keyword evidence="4" id="KW-1003">Cell membrane</keyword>
<feature type="transmembrane region" description="Helical" evidence="8">
    <location>
        <begin position="53"/>
        <end position="72"/>
    </location>
</feature>
<feature type="transmembrane region" description="Helical" evidence="8">
    <location>
        <begin position="12"/>
        <end position="33"/>
    </location>
</feature>
<evidence type="ECO:0000256" key="4">
    <source>
        <dbReference type="ARBA" id="ARBA00022475"/>
    </source>
</evidence>
<accession>A0A0R1MEP8</accession>
<feature type="transmembrane region" description="Helical" evidence="8">
    <location>
        <begin position="113"/>
        <end position="133"/>
    </location>
</feature>